<gene>
    <name evidence="1" type="ORF">HG15A2_41230</name>
</gene>
<sequence>MMEHIAVSRSRTIDWTRTLEGDALWQPSPDSIAQITPNALSALHTLAKHDFLHAGQIAAVRSSLNMKPAFF</sequence>
<dbReference type="RefSeq" id="WP_145062498.1">
    <property type="nucleotide sequence ID" value="NZ_CP036263.1"/>
</dbReference>
<accession>A0A517N0X3</accession>
<organism evidence="1 2">
    <name type="scientific">Adhaeretor mobilis</name>
    <dbReference type="NCBI Taxonomy" id="1930276"/>
    <lineage>
        <taxon>Bacteria</taxon>
        <taxon>Pseudomonadati</taxon>
        <taxon>Planctomycetota</taxon>
        <taxon>Planctomycetia</taxon>
        <taxon>Pirellulales</taxon>
        <taxon>Lacipirellulaceae</taxon>
        <taxon>Adhaeretor</taxon>
    </lineage>
</organism>
<evidence type="ECO:0000313" key="1">
    <source>
        <dbReference type="EMBL" id="QDT00781.1"/>
    </source>
</evidence>
<reference evidence="1 2" key="1">
    <citation type="submission" date="2019-02" db="EMBL/GenBank/DDBJ databases">
        <title>Deep-cultivation of Planctomycetes and their phenomic and genomic characterization uncovers novel biology.</title>
        <authorList>
            <person name="Wiegand S."/>
            <person name="Jogler M."/>
            <person name="Boedeker C."/>
            <person name="Pinto D."/>
            <person name="Vollmers J."/>
            <person name="Rivas-Marin E."/>
            <person name="Kohn T."/>
            <person name="Peeters S.H."/>
            <person name="Heuer A."/>
            <person name="Rast P."/>
            <person name="Oberbeckmann S."/>
            <person name="Bunk B."/>
            <person name="Jeske O."/>
            <person name="Meyerdierks A."/>
            <person name="Storesund J.E."/>
            <person name="Kallscheuer N."/>
            <person name="Luecker S."/>
            <person name="Lage O.M."/>
            <person name="Pohl T."/>
            <person name="Merkel B.J."/>
            <person name="Hornburger P."/>
            <person name="Mueller R.-W."/>
            <person name="Bruemmer F."/>
            <person name="Labrenz M."/>
            <person name="Spormann A.M."/>
            <person name="Op den Camp H."/>
            <person name="Overmann J."/>
            <person name="Amann R."/>
            <person name="Jetten M.S.M."/>
            <person name="Mascher T."/>
            <person name="Medema M.H."/>
            <person name="Devos D.P."/>
            <person name="Kaster A.-K."/>
            <person name="Ovreas L."/>
            <person name="Rohde M."/>
            <person name="Galperin M.Y."/>
            <person name="Jogler C."/>
        </authorList>
    </citation>
    <scope>NUCLEOTIDE SEQUENCE [LARGE SCALE GENOMIC DNA]</scope>
    <source>
        <strain evidence="1 2">HG15A2</strain>
    </source>
</reference>
<proteinExistence type="predicted"/>
<dbReference type="KEGG" id="amob:HG15A2_41230"/>
<name>A0A517N0X3_9BACT</name>
<dbReference type="EMBL" id="CP036263">
    <property type="protein sequence ID" value="QDT00781.1"/>
    <property type="molecule type" value="Genomic_DNA"/>
</dbReference>
<dbReference type="Proteomes" id="UP000319852">
    <property type="component" value="Chromosome"/>
</dbReference>
<protein>
    <recommendedName>
        <fullName evidence="3">DinB-like domain-containing protein</fullName>
    </recommendedName>
</protein>
<keyword evidence="2" id="KW-1185">Reference proteome</keyword>
<evidence type="ECO:0008006" key="3">
    <source>
        <dbReference type="Google" id="ProtNLM"/>
    </source>
</evidence>
<dbReference type="AlphaFoldDB" id="A0A517N0X3"/>
<dbReference type="SUPFAM" id="SSF109854">
    <property type="entry name" value="DinB/YfiT-like putative metalloenzymes"/>
    <property type="match status" value="1"/>
</dbReference>
<dbReference type="OrthoDB" id="267642at2"/>
<dbReference type="Gene3D" id="1.20.120.450">
    <property type="entry name" value="dinb family like domain"/>
    <property type="match status" value="1"/>
</dbReference>
<dbReference type="InterPro" id="IPR034660">
    <property type="entry name" value="DinB/YfiT-like"/>
</dbReference>
<evidence type="ECO:0000313" key="2">
    <source>
        <dbReference type="Proteomes" id="UP000319852"/>
    </source>
</evidence>